<gene>
    <name evidence="2" type="ORF">Slati_0135200</name>
</gene>
<comment type="caution">
    <text evidence="2">The sequence shown here is derived from an EMBL/GenBank/DDBJ whole genome shotgun (WGS) entry which is preliminary data.</text>
</comment>
<feature type="compositionally biased region" description="Polar residues" evidence="1">
    <location>
        <begin position="1"/>
        <end position="12"/>
    </location>
</feature>
<proteinExistence type="predicted"/>
<evidence type="ECO:0000313" key="2">
    <source>
        <dbReference type="EMBL" id="KAL0462476.1"/>
    </source>
</evidence>
<accession>A0AAW2Y9E7</accession>
<feature type="compositionally biased region" description="Basic and acidic residues" evidence="1">
    <location>
        <begin position="14"/>
        <end position="27"/>
    </location>
</feature>
<reference evidence="2" key="2">
    <citation type="journal article" date="2024" name="Plant">
        <title>Genomic evolution and insights into agronomic trait innovations of Sesamum species.</title>
        <authorList>
            <person name="Miao H."/>
            <person name="Wang L."/>
            <person name="Qu L."/>
            <person name="Liu H."/>
            <person name="Sun Y."/>
            <person name="Le M."/>
            <person name="Wang Q."/>
            <person name="Wei S."/>
            <person name="Zheng Y."/>
            <person name="Lin W."/>
            <person name="Duan Y."/>
            <person name="Cao H."/>
            <person name="Xiong S."/>
            <person name="Wang X."/>
            <person name="Wei L."/>
            <person name="Li C."/>
            <person name="Ma Q."/>
            <person name="Ju M."/>
            <person name="Zhao R."/>
            <person name="Li G."/>
            <person name="Mu C."/>
            <person name="Tian Q."/>
            <person name="Mei H."/>
            <person name="Zhang T."/>
            <person name="Gao T."/>
            <person name="Zhang H."/>
        </authorList>
    </citation>
    <scope>NUCLEOTIDE SEQUENCE</scope>
    <source>
        <strain evidence="2">KEN1</strain>
    </source>
</reference>
<dbReference type="EMBL" id="JACGWN010000001">
    <property type="protein sequence ID" value="KAL0462476.1"/>
    <property type="molecule type" value="Genomic_DNA"/>
</dbReference>
<dbReference type="AlphaFoldDB" id="A0AAW2Y9E7"/>
<sequence length="105" mass="11135">MWKSKISLSTSELLKLRDSQSTEDRRASLSSSPGEDPSPSSSSKHISSSLSPHSSPLSAPLHPSHPPHLSHPLHLSNGELQPPPASNSASGHFEKWTGQGPSSVK</sequence>
<feature type="region of interest" description="Disordered" evidence="1">
    <location>
        <begin position="1"/>
        <end position="105"/>
    </location>
</feature>
<protein>
    <submittedName>
        <fullName evidence="2">Uncharacterized protein</fullName>
    </submittedName>
</protein>
<organism evidence="2">
    <name type="scientific">Sesamum latifolium</name>
    <dbReference type="NCBI Taxonomy" id="2727402"/>
    <lineage>
        <taxon>Eukaryota</taxon>
        <taxon>Viridiplantae</taxon>
        <taxon>Streptophyta</taxon>
        <taxon>Embryophyta</taxon>
        <taxon>Tracheophyta</taxon>
        <taxon>Spermatophyta</taxon>
        <taxon>Magnoliopsida</taxon>
        <taxon>eudicotyledons</taxon>
        <taxon>Gunneridae</taxon>
        <taxon>Pentapetalae</taxon>
        <taxon>asterids</taxon>
        <taxon>lamiids</taxon>
        <taxon>Lamiales</taxon>
        <taxon>Pedaliaceae</taxon>
        <taxon>Sesamum</taxon>
    </lineage>
</organism>
<name>A0AAW2Y9E7_9LAMI</name>
<evidence type="ECO:0000256" key="1">
    <source>
        <dbReference type="SAM" id="MobiDB-lite"/>
    </source>
</evidence>
<reference evidence="2" key="1">
    <citation type="submission" date="2020-06" db="EMBL/GenBank/DDBJ databases">
        <authorList>
            <person name="Li T."/>
            <person name="Hu X."/>
            <person name="Zhang T."/>
            <person name="Song X."/>
            <person name="Zhang H."/>
            <person name="Dai N."/>
            <person name="Sheng W."/>
            <person name="Hou X."/>
            <person name="Wei L."/>
        </authorList>
    </citation>
    <scope>NUCLEOTIDE SEQUENCE</scope>
    <source>
        <strain evidence="2">KEN1</strain>
        <tissue evidence="2">Leaf</tissue>
    </source>
</reference>
<feature type="compositionally biased region" description="Low complexity" evidence="1">
    <location>
        <begin position="28"/>
        <end position="62"/>
    </location>
</feature>